<protein>
    <recommendedName>
        <fullName evidence="3">Intracellular multiplication protein IcmB</fullName>
    </recommendedName>
</protein>
<dbReference type="RefSeq" id="WP_394010331.1">
    <property type="nucleotide sequence ID" value="NZ_JBAFUR010000011.1"/>
</dbReference>
<dbReference type="EMBL" id="JBAFUR010000011">
    <property type="protein sequence ID" value="MFG1255519.1"/>
    <property type="molecule type" value="Genomic_DNA"/>
</dbReference>
<reference evidence="1 2" key="1">
    <citation type="submission" date="2024-02" db="EMBL/GenBank/DDBJ databases">
        <title>Expansion and revision of Xanthobacter and proposal of Roseixanthobacter gen. nov.</title>
        <authorList>
            <person name="Soltysiak M.P.M."/>
            <person name="Jalihal A."/>
            <person name="Ory A."/>
            <person name="Chrisophersen C."/>
            <person name="Lee A.D."/>
            <person name="Boulton J."/>
            <person name="Springer M."/>
        </authorList>
    </citation>
    <scope>NUCLEOTIDE SEQUENCE [LARGE SCALE GENOMIC DNA]</scope>
    <source>
        <strain evidence="1 2">CB5</strain>
    </source>
</reference>
<proteinExistence type="predicted"/>
<organism evidence="1 2">
    <name type="scientific">Xanthobacter aminoxidans</name>
    <dbReference type="NCBI Taxonomy" id="186280"/>
    <lineage>
        <taxon>Bacteria</taxon>
        <taxon>Pseudomonadati</taxon>
        <taxon>Pseudomonadota</taxon>
        <taxon>Alphaproteobacteria</taxon>
        <taxon>Hyphomicrobiales</taxon>
        <taxon>Xanthobacteraceae</taxon>
        <taxon>Xanthobacter</taxon>
    </lineage>
</organism>
<evidence type="ECO:0000313" key="1">
    <source>
        <dbReference type="EMBL" id="MFG1255519.1"/>
    </source>
</evidence>
<name>A0ABW6ZNU2_9HYPH</name>
<gene>
    <name evidence="1" type="ORF">V5F30_25125</name>
</gene>
<evidence type="ECO:0000313" key="2">
    <source>
        <dbReference type="Proteomes" id="UP001604043"/>
    </source>
</evidence>
<evidence type="ECO:0008006" key="3">
    <source>
        <dbReference type="Google" id="ProtNLM"/>
    </source>
</evidence>
<accession>A0ABW6ZNU2</accession>
<dbReference type="SUPFAM" id="SSF52540">
    <property type="entry name" value="P-loop containing nucleoside triphosphate hydrolases"/>
    <property type="match status" value="1"/>
</dbReference>
<dbReference type="Gene3D" id="3.40.50.300">
    <property type="entry name" value="P-loop containing nucleotide triphosphate hydrolases"/>
    <property type="match status" value="1"/>
</dbReference>
<keyword evidence="2" id="KW-1185">Reference proteome</keyword>
<sequence length="1015" mass="113149">MAGLFGSLFGSKASRRGAGFAAVDRYCDVAGFSETEPVFYGHDASDCTLIEIEGVRTIMSGEEFETALQIHFVGGVSQLLKRAGHSLTISYESSANIEDDLERFVGAQRRNSDLKQLGVEAVTDEGEAIIRRAARRERILMAVWTSPKAALVEEVKRERAENAERWRTMPPARNATPSQLALAALSGPHAAAVRKVVDALESSGLRVRVLGPDEDGRRRDLTEIRKAVLYHETPDGWSPFGPTERTYPGAKATVDDDTSELFSPPVAQQILSSGAIASANLRNIAMGGRNYAVVAVSVFPKILQHFNQLIASIVNHRAAGMPFRIAFHFEDIEGASGFGLRKVLAGLASWTSPTTKNLFQALRTLQEIHERDMDTVCKARIIATTWVEPGEPPEILEQRRSYLVRALMSWGDALVMEAPHNPMRALAETVPGMTMRAVVPPATLAPLSHAAAMLPFHRTAPIFSRGESVFLSTDGKLMPHEAFSADQNFWLSLIYATPGSGKSVLLNRLNYDFTAYSGGRRLPFISIIDVGVSSSGYIQVVKNALPEGRQHEAIYVRLENATHHAINPLDLGLGRRYPLPRESAFVENFLSTLFGLRGPGTELSEQLITRVISRLYKSKSDLEFTNAANAWQAGIEPELDRHAEELDLPLRDRTKWWQLVDGFMLAGKPMLAMRAQRYAMPRLEDVSAILSESMIREDFPPLLVQMAQRSIERAVEKYPIFSNVSRLDLGEARIMSIDLQDVVQRYKSEEADRNNSLFFMAARQAFLSKIGGYAEEIRSMALPSGDLRGVYEAYWQAHYDDIAETPKRLAMDEYHLTGGTEGIARLVRSDAREGRKWGLEIILVSQLLEDFKGMKDMASTVMILNADSQQLREEARSVFGFSDAVKKDLERHVHGPRKGRGASFLVRYMLREEERWAVMTNLMGPRLLWALTTKKEDRLVRDELYRRVSVNEALRILAQRYPDASAIEHWERVQASTTDTDTRIPKIIVDQIMGELLAGSGERPSGRPTTLLAAQ</sequence>
<dbReference type="InterPro" id="IPR027417">
    <property type="entry name" value="P-loop_NTPase"/>
</dbReference>
<dbReference type="Proteomes" id="UP001604043">
    <property type="component" value="Unassembled WGS sequence"/>
</dbReference>
<comment type="caution">
    <text evidence="1">The sequence shown here is derived from an EMBL/GenBank/DDBJ whole genome shotgun (WGS) entry which is preliminary data.</text>
</comment>